<feature type="region of interest" description="Disordered" evidence="2">
    <location>
        <begin position="574"/>
        <end position="876"/>
    </location>
</feature>
<feature type="compositionally biased region" description="Pro residues" evidence="2">
    <location>
        <begin position="803"/>
        <end position="823"/>
    </location>
</feature>
<dbReference type="AlphaFoldDB" id="A0A7U2F3W4"/>
<feature type="compositionally biased region" description="Low complexity" evidence="2">
    <location>
        <begin position="136"/>
        <end position="155"/>
    </location>
</feature>
<feature type="compositionally biased region" description="Basic and acidic residues" evidence="2">
    <location>
        <begin position="90"/>
        <end position="104"/>
    </location>
</feature>
<feature type="compositionally biased region" description="Polar residues" evidence="2">
    <location>
        <begin position="204"/>
        <end position="219"/>
    </location>
</feature>
<accession>A0A7U2F3W4</accession>
<feature type="compositionally biased region" description="Polar residues" evidence="2">
    <location>
        <begin position="662"/>
        <end position="674"/>
    </location>
</feature>
<feature type="compositionally biased region" description="Basic and acidic residues" evidence="2">
    <location>
        <begin position="361"/>
        <end position="374"/>
    </location>
</feature>
<feature type="coiled-coil region" evidence="1">
    <location>
        <begin position="1152"/>
        <end position="1233"/>
    </location>
</feature>
<protein>
    <submittedName>
        <fullName evidence="3">Uncharacterized protein</fullName>
    </submittedName>
</protein>
<dbReference type="VEuPathDB" id="FungiDB:JI435_043010"/>
<feature type="compositionally biased region" description="Low complexity" evidence="2">
    <location>
        <begin position="281"/>
        <end position="294"/>
    </location>
</feature>
<evidence type="ECO:0000313" key="4">
    <source>
        <dbReference type="Proteomes" id="UP000663193"/>
    </source>
</evidence>
<feature type="region of interest" description="Disordered" evidence="2">
    <location>
        <begin position="386"/>
        <end position="551"/>
    </location>
</feature>
<keyword evidence="1" id="KW-0175">Coiled coil</keyword>
<feature type="compositionally biased region" description="Basic residues" evidence="2">
    <location>
        <begin position="1"/>
        <end position="10"/>
    </location>
</feature>
<feature type="compositionally biased region" description="Basic and acidic residues" evidence="2">
    <location>
        <begin position="416"/>
        <end position="551"/>
    </location>
</feature>
<feature type="compositionally biased region" description="Pro residues" evidence="2">
    <location>
        <begin position="629"/>
        <end position="641"/>
    </location>
</feature>
<feature type="compositionally biased region" description="Acidic residues" evidence="2">
    <location>
        <begin position="125"/>
        <end position="135"/>
    </location>
</feature>
<organism evidence="3 4">
    <name type="scientific">Phaeosphaeria nodorum (strain SN15 / ATCC MYA-4574 / FGSC 10173)</name>
    <name type="common">Glume blotch fungus</name>
    <name type="synonym">Parastagonospora nodorum</name>
    <dbReference type="NCBI Taxonomy" id="321614"/>
    <lineage>
        <taxon>Eukaryota</taxon>
        <taxon>Fungi</taxon>
        <taxon>Dikarya</taxon>
        <taxon>Ascomycota</taxon>
        <taxon>Pezizomycotina</taxon>
        <taxon>Dothideomycetes</taxon>
        <taxon>Pleosporomycetidae</taxon>
        <taxon>Pleosporales</taxon>
        <taxon>Pleosporineae</taxon>
        <taxon>Phaeosphaeriaceae</taxon>
        <taxon>Parastagonospora</taxon>
    </lineage>
</organism>
<evidence type="ECO:0000313" key="3">
    <source>
        <dbReference type="EMBL" id="QRC98215.1"/>
    </source>
</evidence>
<evidence type="ECO:0000256" key="1">
    <source>
        <dbReference type="SAM" id="Coils"/>
    </source>
</evidence>
<dbReference type="EMBL" id="CP069030">
    <property type="protein sequence ID" value="QRC98215.1"/>
    <property type="molecule type" value="Genomic_DNA"/>
</dbReference>
<feature type="compositionally biased region" description="Polar residues" evidence="2">
    <location>
        <begin position="59"/>
        <end position="75"/>
    </location>
</feature>
<proteinExistence type="predicted"/>
<feature type="region of interest" description="Disordered" evidence="2">
    <location>
        <begin position="1"/>
        <end position="374"/>
    </location>
</feature>
<keyword evidence="4" id="KW-1185">Reference proteome</keyword>
<feature type="compositionally biased region" description="Acidic residues" evidence="2">
    <location>
        <begin position="156"/>
        <end position="166"/>
    </location>
</feature>
<feature type="compositionally biased region" description="Basic and acidic residues" evidence="2">
    <location>
        <begin position="866"/>
        <end position="876"/>
    </location>
</feature>
<name>A0A7U2F3W4_PHANO</name>
<dbReference type="OrthoDB" id="6365728at2759"/>
<feature type="coiled-coil region" evidence="1">
    <location>
        <begin position="936"/>
        <end position="1020"/>
    </location>
</feature>
<evidence type="ECO:0000256" key="2">
    <source>
        <dbReference type="SAM" id="MobiDB-lite"/>
    </source>
</evidence>
<sequence>MAKKKNKKNNQKQAEVAAPPENLKAVNNTATEESPANEETQQLSPAPPLEPPSDDTPVVDSTSVPDQNLESTQDTPSEDKSSMLADATTDGEKIESAEPDHVHTDTPVQDAETVMGTVESQPELPAEENEPEADSSDPIPAADADVDSADPVPAVDAEELPLESSDDQQVLSEPIEPTEEVPQPVSDVVLDEESQVQLAEDQEAPTSSTELDNAETENQAPELDETAVDAPDIVNAVDNAEPEGVVTSTESAEVEAEEPSEHDPSLEFINQEVHEDDALQAEAPETPAAESSEPQVEHAEEAEPVAEGLAQPTEALADVEAPIQSDVPSSMAEEPPVAEMDDVHQDEVAPMEAPEPPPTEDETHTTHDSELLISRDVESVKATDAALVEAESPLPAKETAKQRRRRLAEEELEREEQEKLDQESFEQYRIDQERLEMARLEQKRLEREKMRQERLEKERIEQERIEEENRQQEKLEKERIEAEQLEQDRLEAERLEKERIESEKLEAENLERIRAEQERLVNERIEQDRLEQERLDEQRRKDQELEKQKLEQEAAAAAAAAAEEARNMILQAQAEASQKALEQESLNSVSAENAAREVGEEPTTQSPAPSATQVKEVLKAVPEPAQLSTPPPDGFPQPPVPASGMRTSNPGSRLPTPAASVGRTSSPRSVATDASKSRAHASEHPPSQIHPAQRSEDLDHGVPRRHASNSPALPAPRPQAVSQIIEDNRPPAPSPPVGRLRARHAPAFEDTEDDSDSAMVRSSRRQFRGVGGGEDYDRPSGSYPQPPTHHRFASRVPAEQSYPNPPPPQHPPGYHPYYPPAAPPQYQNHNYRVSQSGYPPPPNTYGPSPHSSSSPYTEPWNYPPGYRHDSPSQRHDTLVTRDYPLGIDTRGGFGDDPGDVFSRIAQAIPDLHVLLARYKETHGQLSVREELLRRSSIEQEQRLKVKDDEIEGLKEQIRNLEHKYSTETSRLRANLDEQTRDLQDQRFETERFKKEAQETKIALEAAMKSWEAKYKELAEAHAVLSRAAAEEKANFEEWKSSLTTRTDAEKIALAIQFDKRLKEADVLAEDQRQEAAAAFANERDELIADHERRQAELQESFDQLRTELEAKLSIAHQAHEDAVRHERESRDMWHAEREALMMSHRDDRESIRRSWDEQRDALEAQYKKSKDESDQAWIELHADASKRAEEENAKVNQLIKEKEELQKRYNSLKAESEQEKAIIKSVANNLESEKSRLEKLMECYGDIAEIKSKGDTY</sequence>
<gene>
    <name evidence="3" type="ORF">JI435_043010</name>
</gene>
<feature type="compositionally biased region" description="Basic and acidic residues" evidence="2">
    <location>
        <begin position="693"/>
        <end position="702"/>
    </location>
</feature>
<feature type="compositionally biased region" description="Polar residues" evidence="2">
    <location>
        <begin position="602"/>
        <end position="613"/>
    </location>
</feature>
<dbReference type="Proteomes" id="UP000663193">
    <property type="component" value="Chromosome 8"/>
</dbReference>
<feature type="compositionally biased region" description="Low complexity" evidence="2">
    <location>
        <begin position="845"/>
        <end position="855"/>
    </location>
</feature>
<feature type="compositionally biased region" description="Polar residues" evidence="2">
    <location>
        <begin position="25"/>
        <end position="44"/>
    </location>
</feature>
<reference evidence="4" key="1">
    <citation type="journal article" date="2021" name="BMC Genomics">
        <title>Chromosome-level genome assembly and manually-curated proteome of model necrotroph Parastagonospora nodorum Sn15 reveals a genome-wide trove of candidate effector homologs, and redundancy of virulence-related functions within an accessory chromosome.</title>
        <authorList>
            <person name="Bertazzoni S."/>
            <person name="Jones D.A.B."/>
            <person name="Phan H.T."/>
            <person name="Tan K.-C."/>
            <person name="Hane J.K."/>
        </authorList>
    </citation>
    <scope>NUCLEOTIDE SEQUENCE [LARGE SCALE GENOMIC DNA]</scope>
    <source>
        <strain evidence="4">SN15 / ATCC MYA-4574 / FGSC 10173)</strain>
    </source>
</reference>